<dbReference type="InterPro" id="IPR050625">
    <property type="entry name" value="ParA/MinD_ATPase"/>
</dbReference>
<protein>
    <submittedName>
        <fullName evidence="4">MinD/ParA family protein</fullName>
    </submittedName>
</protein>
<evidence type="ECO:0000313" key="5">
    <source>
        <dbReference type="EMBL" id="MFC7236539.1"/>
    </source>
</evidence>
<proteinExistence type="predicted"/>
<feature type="domain" description="CobQ/CobB/MinD/ParA nucleotide binding" evidence="3">
    <location>
        <begin position="2"/>
        <end position="160"/>
    </location>
</feature>
<gene>
    <name evidence="4" type="ORF">ACFQJ4_00220</name>
    <name evidence="5" type="ORF">ACFQJ4_14625</name>
</gene>
<dbReference type="EMBL" id="JBHTAP010000001">
    <property type="protein sequence ID" value="MFC7236539.1"/>
    <property type="molecule type" value="Genomic_DNA"/>
</dbReference>
<name>A0ABD5ZJN2_9EURY</name>
<dbReference type="GeneID" id="79268271"/>
<keyword evidence="6" id="KW-1185">Reference proteome</keyword>
<evidence type="ECO:0000313" key="6">
    <source>
        <dbReference type="Proteomes" id="UP001596398"/>
    </source>
</evidence>
<dbReference type="SUPFAM" id="SSF52540">
    <property type="entry name" value="P-loop containing nucleoside triphosphate hydrolases"/>
    <property type="match status" value="1"/>
</dbReference>
<reference evidence="4" key="3">
    <citation type="submission" date="2024-09" db="EMBL/GenBank/DDBJ databases">
        <authorList>
            <person name="Sun Q."/>
        </authorList>
    </citation>
    <scope>NUCLEOTIDE SEQUENCE</scope>
    <source>
        <strain evidence="4">CCM 7403</strain>
    </source>
</reference>
<reference evidence="4" key="1">
    <citation type="journal article" date="2014" name="Int. J. Syst. Evol. Microbiol.">
        <title>Complete genome sequence of Corynebacterium casei LMG S-19264T (=DSM 44701T), isolated from a smear-ripened cheese.</title>
        <authorList>
            <consortium name="US DOE Joint Genome Institute (JGI-PGF)"/>
            <person name="Walter F."/>
            <person name="Albersmeier A."/>
            <person name="Kalinowski J."/>
            <person name="Ruckert C."/>
        </authorList>
    </citation>
    <scope>NUCLEOTIDE SEQUENCE [LARGE SCALE GENOMIC DNA]</scope>
    <source>
        <strain evidence="4">CCM 7403</strain>
    </source>
</reference>
<dbReference type="Gene3D" id="3.40.50.300">
    <property type="entry name" value="P-loop containing nucleotide triphosphate hydrolases"/>
    <property type="match status" value="1"/>
</dbReference>
<evidence type="ECO:0000313" key="4">
    <source>
        <dbReference type="EMBL" id="MFC7233732.1"/>
    </source>
</evidence>
<evidence type="ECO:0000259" key="3">
    <source>
        <dbReference type="Pfam" id="PF01656"/>
    </source>
</evidence>
<keyword evidence="1" id="KW-0547">Nucleotide-binding</keyword>
<dbReference type="PANTHER" id="PTHR43384">
    <property type="entry name" value="SEPTUM SITE-DETERMINING PROTEIN MIND HOMOLOG, CHLOROPLASTIC-RELATED"/>
    <property type="match status" value="1"/>
</dbReference>
<dbReference type="PANTHER" id="PTHR43384:SF6">
    <property type="entry name" value="SEPTUM SITE-DETERMINING PROTEIN MIND HOMOLOG, CHLOROPLASTIC"/>
    <property type="match status" value="1"/>
</dbReference>
<sequence>MLAITGGKGGVGKTTTALGLAAAAARAGDRPVVVDADRDCPNLAVAAGTDGKGLGRLAAGDPLRVAGTRVAGVTVLGARPGEDAFPEAADRLAAADRPVVLDCPAGAGEPTAAPLAAADRSVVVARRTRRALADGRKAAAMARRLGATPAGVVLSRAERVGRAERVFETTVLERVPRTDGPAPWRRHRPVYDRLYRSLRRQNP</sequence>
<reference evidence="6" key="2">
    <citation type="journal article" date="2019" name="Int. J. Syst. Evol. Microbiol.">
        <title>The Global Catalogue of Microorganisms (GCM) 10K type strain sequencing project: providing services to taxonomists for standard genome sequencing and annotation.</title>
        <authorList>
            <consortium name="The Broad Institute Genomics Platform"/>
            <consortium name="The Broad Institute Genome Sequencing Center for Infectious Disease"/>
            <person name="Wu L."/>
            <person name="Ma J."/>
        </authorList>
    </citation>
    <scope>NUCLEOTIDE SEQUENCE [LARGE SCALE GENOMIC DNA]</scope>
    <source>
        <strain evidence="6">DT85</strain>
    </source>
</reference>
<dbReference type="Proteomes" id="UP001596398">
    <property type="component" value="Unassembled WGS sequence"/>
</dbReference>
<dbReference type="InterPro" id="IPR002586">
    <property type="entry name" value="CobQ/CobB/MinD/ParA_Nub-bd_dom"/>
</dbReference>
<evidence type="ECO:0000256" key="1">
    <source>
        <dbReference type="ARBA" id="ARBA00022741"/>
    </source>
</evidence>
<comment type="caution">
    <text evidence="4">The sequence shown here is derived from an EMBL/GenBank/DDBJ whole genome shotgun (WGS) entry which is preliminary data.</text>
</comment>
<dbReference type="Pfam" id="PF01656">
    <property type="entry name" value="CbiA"/>
    <property type="match status" value="1"/>
</dbReference>
<dbReference type="RefSeq" id="WP_276234700.1">
    <property type="nucleotide sequence ID" value="NZ_CP119802.1"/>
</dbReference>
<dbReference type="AlphaFoldDB" id="A0ABD5ZJN2"/>
<dbReference type="EMBL" id="JBHTAP010000001">
    <property type="protein sequence ID" value="MFC7233732.1"/>
    <property type="molecule type" value="Genomic_DNA"/>
</dbReference>
<keyword evidence="2" id="KW-0067">ATP-binding</keyword>
<organism evidence="4 6">
    <name type="scientific">Halosegnis marinus</name>
    <dbReference type="NCBI Taxonomy" id="3034023"/>
    <lineage>
        <taxon>Archaea</taxon>
        <taxon>Methanobacteriati</taxon>
        <taxon>Methanobacteriota</taxon>
        <taxon>Stenosarchaea group</taxon>
        <taxon>Halobacteria</taxon>
        <taxon>Halobacteriales</taxon>
        <taxon>Natronomonadaceae</taxon>
        <taxon>Halosegnis</taxon>
    </lineage>
</organism>
<dbReference type="InterPro" id="IPR027417">
    <property type="entry name" value="P-loop_NTPase"/>
</dbReference>
<dbReference type="GO" id="GO:0005524">
    <property type="term" value="F:ATP binding"/>
    <property type="evidence" value="ECO:0007669"/>
    <property type="project" value="UniProtKB-KW"/>
</dbReference>
<evidence type="ECO:0000256" key="2">
    <source>
        <dbReference type="ARBA" id="ARBA00022840"/>
    </source>
</evidence>
<accession>A0ABD5ZJN2</accession>